<gene>
    <name evidence="2" type="ORF">GCM10009867_20260</name>
</gene>
<evidence type="ECO:0008006" key="4">
    <source>
        <dbReference type="Google" id="ProtNLM"/>
    </source>
</evidence>
<sequence>MAYESREDKLARWDRELGEARAALTLGESIVMALRDGRATSGASQRDRAEATGLSKSTVARLESDPGRLKLDDVVTARYGYDLPSPEWTWYRRGRSGWQISTSVASDLSLGSGQADTDRAAPRPPEDPCAH</sequence>
<evidence type="ECO:0000256" key="1">
    <source>
        <dbReference type="SAM" id="MobiDB-lite"/>
    </source>
</evidence>
<dbReference type="RefSeq" id="WP_344192755.1">
    <property type="nucleotide sequence ID" value="NZ_BAAARN010000001.1"/>
</dbReference>
<dbReference type="CDD" id="cd00093">
    <property type="entry name" value="HTH_XRE"/>
    <property type="match status" value="1"/>
</dbReference>
<proteinExistence type="predicted"/>
<feature type="region of interest" description="Disordered" evidence="1">
    <location>
        <begin position="107"/>
        <end position="131"/>
    </location>
</feature>
<feature type="compositionally biased region" description="Basic and acidic residues" evidence="1">
    <location>
        <begin position="116"/>
        <end position="131"/>
    </location>
</feature>
<dbReference type="InterPro" id="IPR001387">
    <property type="entry name" value="Cro/C1-type_HTH"/>
</dbReference>
<dbReference type="EMBL" id="BAAARN010000001">
    <property type="protein sequence ID" value="GAA2736185.1"/>
    <property type="molecule type" value="Genomic_DNA"/>
</dbReference>
<evidence type="ECO:0000313" key="3">
    <source>
        <dbReference type="Proteomes" id="UP001501326"/>
    </source>
</evidence>
<comment type="caution">
    <text evidence="2">The sequence shown here is derived from an EMBL/GenBank/DDBJ whole genome shotgun (WGS) entry which is preliminary data.</text>
</comment>
<name>A0ABN3UNE4_9MICO</name>
<accession>A0ABN3UNE4</accession>
<organism evidence="2 3">
    <name type="scientific">Pedococcus aerophilus</name>
    <dbReference type="NCBI Taxonomy" id="436356"/>
    <lineage>
        <taxon>Bacteria</taxon>
        <taxon>Bacillati</taxon>
        <taxon>Actinomycetota</taxon>
        <taxon>Actinomycetes</taxon>
        <taxon>Micrococcales</taxon>
        <taxon>Intrasporangiaceae</taxon>
        <taxon>Pedococcus</taxon>
    </lineage>
</organism>
<reference evidence="2 3" key="1">
    <citation type="journal article" date="2019" name="Int. J. Syst. Evol. Microbiol.">
        <title>The Global Catalogue of Microorganisms (GCM) 10K type strain sequencing project: providing services to taxonomists for standard genome sequencing and annotation.</title>
        <authorList>
            <consortium name="The Broad Institute Genomics Platform"/>
            <consortium name="The Broad Institute Genome Sequencing Center for Infectious Disease"/>
            <person name="Wu L."/>
            <person name="Ma J."/>
        </authorList>
    </citation>
    <scope>NUCLEOTIDE SEQUENCE [LARGE SCALE GENOMIC DNA]</scope>
    <source>
        <strain evidence="2 3">JCM 16378</strain>
    </source>
</reference>
<dbReference type="SUPFAM" id="SSF47413">
    <property type="entry name" value="lambda repressor-like DNA-binding domains"/>
    <property type="match status" value="1"/>
</dbReference>
<feature type="region of interest" description="Disordered" evidence="1">
    <location>
        <begin position="37"/>
        <end position="59"/>
    </location>
</feature>
<dbReference type="Proteomes" id="UP001501326">
    <property type="component" value="Unassembled WGS sequence"/>
</dbReference>
<evidence type="ECO:0000313" key="2">
    <source>
        <dbReference type="EMBL" id="GAA2736185.1"/>
    </source>
</evidence>
<keyword evidence="3" id="KW-1185">Reference proteome</keyword>
<protein>
    <recommendedName>
        <fullName evidence="4">HTH cro/C1-type domain-containing protein</fullName>
    </recommendedName>
</protein>
<dbReference type="InterPro" id="IPR010982">
    <property type="entry name" value="Lambda_DNA-bd_dom_sf"/>
</dbReference>